<dbReference type="CDD" id="cd09112">
    <property type="entry name" value="PLDc_CLS_2"/>
    <property type="match status" value="1"/>
</dbReference>
<dbReference type="AlphaFoldDB" id="A0A1M6E6V3"/>
<evidence type="ECO:0000313" key="2">
    <source>
        <dbReference type="EMBL" id="SHI81109.1"/>
    </source>
</evidence>
<feature type="domain" description="PLD phosphodiesterase" evidence="1">
    <location>
        <begin position="177"/>
        <end position="204"/>
    </location>
</feature>
<sequence length="429" mass="48979">MTVSKVVVRGHAVSILRNPVTTTSKGVSMVKSRFQIAADPLLSQIEMDEVYRNSHSIEDALTKIGMPEPIPGKVEYLIDGKAFFNDLERTVKGAKRSVDTRVFIYDNDDVAVWYSDLLRSKGDKVRCRVLMDELGSIASWWTPPATKMDHGFKSPESMYRYLTEGNKVEVRESKNPFLVTDHSKLFIVDQEVAYLGGMNVGREYRYEWHDMMVKVRGPVVTALQNDFDRAWILQGGWGDWQLPFHDYHSFRVYPRGGEYPIRILKTDAKSAQIRSAILAAIRMSKKRVYIQNSYFTSDGLVRELKDALARGVDVRMVFPEENDSKLLDKGNRDVAKQLIDAGAKVYMYPEFTHVKAVVVDDWACVGSANYDGLSMRINEEINISYSNRRAVDALVSQLFYKDFRVSKRVTPQMTQGWNNPILESVVDQL</sequence>
<gene>
    <name evidence="2" type="ORF">SAMN02745181_0948</name>
</gene>
<dbReference type="Pfam" id="PF13091">
    <property type="entry name" value="PLDc_2"/>
    <property type="match status" value="2"/>
</dbReference>
<keyword evidence="3" id="KW-1185">Reference proteome</keyword>
<accession>A0A1M6E6V3</accession>
<dbReference type="GO" id="GO:0030572">
    <property type="term" value="F:phosphatidyltransferase activity"/>
    <property type="evidence" value="ECO:0007669"/>
    <property type="project" value="UniProtKB-ARBA"/>
</dbReference>
<dbReference type="PANTHER" id="PTHR21248">
    <property type="entry name" value="CARDIOLIPIN SYNTHASE"/>
    <property type="match status" value="1"/>
</dbReference>
<reference evidence="2 3" key="1">
    <citation type="submission" date="2016-11" db="EMBL/GenBank/DDBJ databases">
        <authorList>
            <person name="Jaros S."/>
            <person name="Januszkiewicz K."/>
            <person name="Wedrychowicz H."/>
        </authorList>
    </citation>
    <scope>NUCLEOTIDE SEQUENCE [LARGE SCALE GENOMIC DNA]</scope>
    <source>
        <strain evidence="2 3">DSM 18772</strain>
    </source>
</reference>
<protein>
    <submittedName>
        <fullName evidence="2">Phosphatidylserine/phosphatidylglycerophosphate/cardiolipin synthase</fullName>
    </submittedName>
</protein>
<dbReference type="SUPFAM" id="SSF56024">
    <property type="entry name" value="Phospholipase D/nuclease"/>
    <property type="match status" value="2"/>
</dbReference>
<dbReference type="STRING" id="1123071.SAMN02745181_0948"/>
<dbReference type="Proteomes" id="UP000184510">
    <property type="component" value="Unassembled WGS sequence"/>
</dbReference>
<dbReference type="PANTHER" id="PTHR21248:SF12">
    <property type="entry name" value="CARDIOLIPIN SYNTHASE C"/>
    <property type="match status" value="1"/>
</dbReference>
<feature type="domain" description="PLD phosphodiesterase" evidence="1">
    <location>
        <begin position="348"/>
        <end position="374"/>
    </location>
</feature>
<dbReference type="InParanoid" id="A0A1M6E6V3"/>
<dbReference type="EMBL" id="FQYR01000002">
    <property type="protein sequence ID" value="SHI81109.1"/>
    <property type="molecule type" value="Genomic_DNA"/>
</dbReference>
<dbReference type="Gene3D" id="3.30.870.10">
    <property type="entry name" value="Endonuclease Chain A"/>
    <property type="match status" value="2"/>
</dbReference>
<dbReference type="InterPro" id="IPR001736">
    <property type="entry name" value="PLipase_D/transphosphatidylase"/>
</dbReference>
<evidence type="ECO:0000259" key="1">
    <source>
        <dbReference type="PROSITE" id="PS50035"/>
    </source>
</evidence>
<dbReference type="PROSITE" id="PS50035">
    <property type="entry name" value="PLD"/>
    <property type="match status" value="2"/>
</dbReference>
<name>A0A1M6E6V3_9BACT</name>
<dbReference type="SMART" id="SM00155">
    <property type="entry name" value="PLDc"/>
    <property type="match status" value="2"/>
</dbReference>
<dbReference type="InterPro" id="IPR025202">
    <property type="entry name" value="PLD-like_dom"/>
</dbReference>
<proteinExistence type="predicted"/>
<dbReference type="GO" id="GO:0032049">
    <property type="term" value="P:cardiolipin biosynthetic process"/>
    <property type="evidence" value="ECO:0007669"/>
    <property type="project" value="UniProtKB-ARBA"/>
</dbReference>
<evidence type="ECO:0000313" key="3">
    <source>
        <dbReference type="Proteomes" id="UP000184510"/>
    </source>
</evidence>
<organism evidence="2 3">
    <name type="scientific">Rubritalea squalenifaciens DSM 18772</name>
    <dbReference type="NCBI Taxonomy" id="1123071"/>
    <lineage>
        <taxon>Bacteria</taxon>
        <taxon>Pseudomonadati</taxon>
        <taxon>Verrucomicrobiota</taxon>
        <taxon>Verrucomicrobiia</taxon>
        <taxon>Verrucomicrobiales</taxon>
        <taxon>Rubritaleaceae</taxon>
        <taxon>Rubritalea</taxon>
    </lineage>
</organism>